<protein>
    <recommendedName>
        <fullName evidence="3">SOS response-associated peptidase</fullName>
    </recommendedName>
</protein>
<name>A0ABT5YH85_9GAMM</name>
<dbReference type="EMBL" id="JANCMW010000389">
    <property type="protein sequence ID" value="MDF0753066.1"/>
    <property type="molecule type" value="Genomic_DNA"/>
</dbReference>
<evidence type="ECO:0000313" key="1">
    <source>
        <dbReference type="EMBL" id="MDF0753066.1"/>
    </source>
</evidence>
<dbReference type="Proteomes" id="UP001143391">
    <property type="component" value="Unassembled WGS sequence"/>
</dbReference>
<comment type="caution">
    <text evidence="1">The sequence shown here is derived from an EMBL/GenBank/DDBJ whole genome shotgun (WGS) entry which is preliminary data.</text>
</comment>
<keyword evidence="2" id="KW-1185">Reference proteome</keyword>
<evidence type="ECO:0008006" key="3">
    <source>
        <dbReference type="Google" id="ProtNLM"/>
    </source>
</evidence>
<gene>
    <name evidence="1" type="ORF">NLU14_22825</name>
</gene>
<feature type="non-terminal residue" evidence="1">
    <location>
        <position position="79"/>
    </location>
</feature>
<sequence>NVRSTSYKHWQQYLGVENRCLVPVTSFAEPSPTPGDKDPETGIQRNFWFARGEDRPLFFFAGVWTPWHGVRKVKDGPQN</sequence>
<reference evidence="1" key="1">
    <citation type="submission" date="2022-07" db="EMBL/GenBank/DDBJ databases">
        <title>Marinobacter iranensis a new bacterium isolate from a hipersaline lake in Iran.</title>
        <authorList>
            <person name="Mohammad A.M.A."/>
            <person name="Cristina S.-P."/>
            <person name="Antonio V."/>
        </authorList>
    </citation>
    <scope>NUCLEOTIDE SEQUENCE</scope>
    <source>
        <strain evidence="1">71-i</strain>
    </source>
</reference>
<proteinExistence type="predicted"/>
<evidence type="ECO:0000313" key="2">
    <source>
        <dbReference type="Proteomes" id="UP001143391"/>
    </source>
</evidence>
<organism evidence="1 2">
    <name type="scientific">Marinobacter iranensis</name>
    <dbReference type="NCBI Taxonomy" id="2962607"/>
    <lineage>
        <taxon>Bacteria</taxon>
        <taxon>Pseudomonadati</taxon>
        <taxon>Pseudomonadota</taxon>
        <taxon>Gammaproteobacteria</taxon>
        <taxon>Pseudomonadales</taxon>
        <taxon>Marinobacteraceae</taxon>
        <taxon>Marinobacter</taxon>
    </lineage>
</organism>
<feature type="non-terminal residue" evidence="1">
    <location>
        <position position="1"/>
    </location>
</feature>
<dbReference type="Gene3D" id="2.40.10.510">
    <property type="match status" value="1"/>
</dbReference>
<dbReference type="SUPFAM" id="SSF143081">
    <property type="entry name" value="BB1717-like"/>
    <property type="match status" value="1"/>
</dbReference>
<accession>A0ABT5YH85</accession>
<dbReference type="InterPro" id="IPR036590">
    <property type="entry name" value="SRAP-like"/>
</dbReference>